<gene>
    <name evidence="1" type="primary">TMN1</name>
    <name evidence="1" type="ORF">CR513_10693</name>
</gene>
<name>A0A371HRT0_MUCPR</name>
<organism evidence="1 2">
    <name type="scientific">Mucuna pruriens</name>
    <name type="common">Velvet bean</name>
    <name type="synonym">Dolichos pruriens</name>
    <dbReference type="NCBI Taxonomy" id="157652"/>
    <lineage>
        <taxon>Eukaryota</taxon>
        <taxon>Viridiplantae</taxon>
        <taxon>Streptophyta</taxon>
        <taxon>Embryophyta</taxon>
        <taxon>Tracheophyta</taxon>
        <taxon>Spermatophyta</taxon>
        <taxon>Magnoliopsida</taxon>
        <taxon>eudicotyledons</taxon>
        <taxon>Gunneridae</taxon>
        <taxon>Pentapetalae</taxon>
        <taxon>rosids</taxon>
        <taxon>fabids</taxon>
        <taxon>Fabales</taxon>
        <taxon>Fabaceae</taxon>
        <taxon>Papilionoideae</taxon>
        <taxon>50 kb inversion clade</taxon>
        <taxon>NPAAA clade</taxon>
        <taxon>indigoferoid/millettioid clade</taxon>
        <taxon>Phaseoleae</taxon>
        <taxon>Mucuna</taxon>
    </lineage>
</organism>
<dbReference type="STRING" id="157652.A0A371HRT0"/>
<dbReference type="EMBL" id="QJKJ01001872">
    <property type="protein sequence ID" value="RDY05477.1"/>
    <property type="molecule type" value="Genomic_DNA"/>
</dbReference>
<keyword evidence="1" id="KW-0472">Membrane</keyword>
<keyword evidence="2" id="KW-1185">Reference proteome</keyword>
<evidence type="ECO:0000313" key="1">
    <source>
        <dbReference type="EMBL" id="RDY05477.1"/>
    </source>
</evidence>
<sequence>MASKHILYTHKYNDDRIIHVNLNQDIPKPLEVGTHLDMTYSVKWISTNVTFGFCFDVYLDYPFFEHQERDVNGESGWNLVHGD</sequence>
<feature type="non-terminal residue" evidence="1">
    <location>
        <position position="1"/>
    </location>
</feature>
<dbReference type="Proteomes" id="UP000257109">
    <property type="component" value="Unassembled WGS sequence"/>
</dbReference>
<feature type="non-terminal residue" evidence="1">
    <location>
        <position position="83"/>
    </location>
</feature>
<reference evidence="1" key="1">
    <citation type="submission" date="2018-05" db="EMBL/GenBank/DDBJ databases">
        <title>Draft genome of Mucuna pruriens seed.</title>
        <authorList>
            <person name="Nnadi N.E."/>
            <person name="Vos R."/>
            <person name="Hasami M.H."/>
            <person name="Devisetty U.K."/>
            <person name="Aguiy J.C."/>
        </authorList>
    </citation>
    <scope>NUCLEOTIDE SEQUENCE [LARGE SCALE GENOMIC DNA]</scope>
    <source>
        <strain evidence="1">JCA_2017</strain>
    </source>
</reference>
<protein>
    <submittedName>
        <fullName evidence="1">Transmembrane 9 superfamily member 1</fullName>
    </submittedName>
</protein>
<dbReference type="AlphaFoldDB" id="A0A371HRT0"/>
<comment type="caution">
    <text evidence="1">The sequence shown here is derived from an EMBL/GenBank/DDBJ whole genome shotgun (WGS) entry which is preliminary data.</text>
</comment>
<accession>A0A371HRT0</accession>
<proteinExistence type="predicted"/>
<dbReference type="OrthoDB" id="1729939at2759"/>
<evidence type="ECO:0000313" key="2">
    <source>
        <dbReference type="Proteomes" id="UP000257109"/>
    </source>
</evidence>
<keyword evidence="1" id="KW-0812">Transmembrane</keyword>